<gene>
    <name evidence="5" type="ORF">BDV23DRAFT_186366</name>
</gene>
<name>A0A5N7C045_PETAA</name>
<dbReference type="Pfam" id="PF00293">
    <property type="entry name" value="NUDIX"/>
    <property type="match status" value="1"/>
</dbReference>
<dbReference type="InterPro" id="IPR020084">
    <property type="entry name" value="NUDIX_hydrolase_CS"/>
</dbReference>
<evidence type="ECO:0000259" key="4">
    <source>
        <dbReference type="PROSITE" id="PS51462"/>
    </source>
</evidence>
<accession>A0A5N7C045</accession>
<dbReference type="PROSITE" id="PS00893">
    <property type="entry name" value="NUDIX_BOX"/>
    <property type="match status" value="1"/>
</dbReference>
<evidence type="ECO:0000256" key="1">
    <source>
        <dbReference type="ARBA" id="ARBA00022801"/>
    </source>
</evidence>
<feature type="region of interest" description="Disordered" evidence="3">
    <location>
        <begin position="1"/>
        <end position="25"/>
    </location>
</feature>
<dbReference type="SUPFAM" id="SSF55811">
    <property type="entry name" value="Nudix"/>
    <property type="match status" value="1"/>
</dbReference>
<dbReference type="GO" id="GO:0016787">
    <property type="term" value="F:hydrolase activity"/>
    <property type="evidence" value="ECO:0007669"/>
    <property type="project" value="UniProtKB-KW"/>
</dbReference>
<evidence type="ECO:0000256" key="3">
    <source>
        <dbReference type="SAM" id="MobiDB-lite"/>
    </source>
</evidence>
<organism evidence="5">
    <name type="scientific">Petromyces alliaceus</name>
    <name type="common">Aspergillus alliaceus</name>
    <dbReference type="NCBI Taxonomy" id="209559"/>
    <lineage>
        <taxon>Eukaryota</taxon>
        <taxon>Fungi</taxon>
        <taxon>Dikarya</taxon>
        <taxon>Ascomycota</taxon>
        <taxon>Pezizomycotina</taxon>
        <taxon>Eurotiomycetes</taxon>
        <taxon>Eurotiomycetidae</taxon>
        <taxon>Eurotiales</taxon>
        <taxon>Aspergillaceae</taxon>
        <taxon>Aspergillus</taxon>
        <taxon>Aspergillus subgen. Circumdati</taxon>
    </lineage>
</organism>
<dbReference type="OrthoDB" id="276276at2759"/>
<dbReference type="Proteomes" id="UP000326877">
    <property type="component" value="Unassembled WGS sequence"/>
</dbReference>
<proteinExistence type="inferred from homology"/>
<evidence type="ECO:0000256" key="2">
    <source>
        <dbReference type="RuleBase" id="RU003476"/>
    </source>
</evidence>
<dbReference type="CDD" id="cd02883">
    <property type="entry name" value="NUDIX_Hydrolase"/>
    <property type="match status" value="1"/>
</dbReference>
<evidence type="ECO:0000313" key="5">
    <source>
        <dbReference type="EMBL" id="KAE8387460.1"/>
    </source>
</evidence>
<reference evidence="5" key="1">
    <citation type="submission" date="2019-04" db="EMBL/GenBank/DDBJ databases">
        <title>Friends and foes A comparative genomics studyof 23 Aspergillus species from section Flavi.</title>
        <authorList>
            <consortium name="DOE Joint Genome Institute"/>
            <person name="Kjaerbolling I."/>
            <person name="Vesth T."/>
            <person name="Frisvad J.C."/>
            <person name="Nybo J.L."/>
            <person name="Theobald S."/>
            <person name="Kildgaard S."/>
            <person name="Isbrandt T."/>
            <person name="Kuo A."/>
            <person name="Sato A."/>
            <person name="Lyhne E.K."/>
            <person name="Kogle M.E."/>
            <person name="Wiebenga A."/>
            <person name="Kun R.S."/>
            <person name="Lubbers R.J."/>
            <person name="Makela M.R."/>
            <person name="Barry K."/>
            <person name="Chovatia M."/>
            <person name="Clum A."/>
            <person name="Daum C."/>
            <person name="Haridas S."/>
            <person name="He G."/>
            <person name="LaButti K."/>
            <person name="Lipzen A."/>
            <person name="Mondo S."/>
            <person name="Riley R."/>
            <person name="Salamov A."/>
            <person name="Simmons B.A."/>
            <person name="Magnuson J.K."/>
            <person name="Henrissat B."/>
            <person name="Mortensen U.H."/>
            <person name="Larsen T.O."/>
            <person name="Devries R.P."/>
            <person name="Grigoriev I.V."/>
            <person name="Machida M."/>
            <person name="Baker S.E."/>
            <person name="Andersen M.R."/>
        </authorList>
    </citation>
    <scope>NUCLEOTIDE SEQUENCE [LARGE SCALE GENOMIC DNA]</scope>
    <source>
        <strain evidence="5">IBT 14317</strain>
    </source>
</reference>
<dbReference type="PANTHER" id="PTHR43736:SF1">
    <property type="entry name" value="DIHYDRONEOPTERIN TRIPHOSPHATE DIPHOSPHATASE"/>
    <property type="match status" value="1"/>
</dbReference>
<dbReference type="PANTHER" id="PTHR43736">
    <property type="entry name" value="ADP-RIBOSE PYROPHOSPHATASE"/>
    <property type="match status" value="1"/>
</dbReference>
<dbReference type="PRINTS" id="PR00502">
    <property type="entry name" value="NUDIXFAMILY"/>
</dbReference>
<feature type="domain" description="Nudix hydrolase" evidence="4">
    <location>
        <begin position="35"/>
        <end position="181"/>
    </location>
</feature>
<comment type="similarity">
    <text evidence="2">Belongs to the Nudix hydrolase family.</text>
</comment>
<dbReference type="InterPro" id="IPR015797">
    <property type="entry name" value="NUDIX_hydrolase-like_dom_sf"/>
</dbReference>
<protein>
    <recommendedName>
        <fullName evidence="4">Nudix hydrolase domain-containing protein</fullName>
    </recommendedName>
</protein>
<dbReference type="InterPro" id="IPR000086">
    <property type="entry name" value="NUDIX_hydrolase_dom"/>
</dbReference>
<dbReference type="Gene3D" id="3.90.79.10">
    <property type="entry name" value="Nucleoside Triphosphate Pyrophosphohydrolase"/>
    <property type="match status" value="1"/>
</dbReference>
<dbReference type="AlphaFoldDB" id="A0A5N7C045"/>
<dbReference type="EMBL" id="ML735293">
    <property type="protein sequence ID" value="KAE8387460.1"/>
    <property type="molecule type" value="Genomic_DNA"/>
</dbReference>
<dbReference type="InterPro" id="IPR020476">
    <property type="entry name" value="Nudix_hydrolase"/>
</dbReference>
<keyword evidence="1 2" id="KW-0378">Hydrolase</keyword>
<sequence length="195" mass="21850">MTPPIPSERPTRGYHSSPSLKPYQTPANTYISQRPSDQLVGILCASIIIHRGRVLLIQRVPDDDYPNLWEAPGGVADDGETIVDCAVRELREETGLRASAVTGLVGELEWDDSLPGPIVHSKRGLWKVFIFRVVVEGEGREELEVTIDPKEHQGYLWVTEEEARRDMCGDMKLDWVSLDLKKIVLEALECCRDGA</sequence>
<dbReference type="PROSITE" id="PS51462">
    <property type="entry name" value="NUDIX"/>
    <property type="match status" value="1"/>
</dbReference>